<keyword evidence="5" id="KW-0547">Nucleotide-binding</keyword>
<dbReference type="SUPFAM" id="SSF56112">
    <property type="entry name" value="Protein kinase-like (PK-like)"/>
    <property type="match status" value="1"/>
</dbReference>
<dbReference type="InterPro" id="IPR011009">
    <property type="entry name" value="Kinase-like_dom_sf"/>
</dbReference>
<feature type="non-terminal residue" evidence="11">
    <location>
        <position position="187"/>
    </location>
</feature>
<dbReference type="PROSITE" id="PS50011">
    <property type="entry name" value="PROTEIN_KINASE_DOM"/>
    <property type="match status" value="1"/>
</dbReference>
<evidence type="ECO:0000256" key="8">
    <source>
        <dbReference type="ARBA" id="ARBA00047899"/>
    </source>
</evidence>
<keyword evidence="12" id="KW-1185">Reference proteome</keyword>
<comment type="caution">
    <text evidence="11">The sequence shown here is derived from an EMBL/GenBank/DDBJ whole genome shotgun (WGS) entry which is preliminary data.</text>
</comment>
<keyword evidence="6" id="KW-0418">Kinase</keyword>
<dbReference type="InterPro" id="IPR051138">
    <property type="entry name" value="PIM_Ser/Thr_kinase"/>
</dbReference>
<keyword evidence="3" id="KW-0723">Serine/threonine-protein kinase</keyword>
<evidence type="ECO:0000259" key="10">
    <source>
        <dbReference type="PROSITE" id="PS50011"/>
    </source>
</evidence>
<dbReference type="GO" id="GO:0007346">
    <property type="term" value="P:regulation of mitotic cell cycle"/>
    <property type="evidence" value="ECO:0007669"/>
    <property type="project" value="TreeGrafter"/>
</dbReference>
<reference evidence="11 12" key="1">
    <citation type="journal article" date="2019" name="Sci. Data">
        <title>Hybrid genome assembly and annotation of Danionella translucida.</title>
        <authorList>
            <person name="Kadobianskyi M."/>
            <person name="Schulze L."/>
            <person name="Schuelke M."/>
            <person name="Judkewitz B."/>
        </authorList>
    </citation>
    <scope>NUCLEOTIDE SEQUENCE [LARGE SCALE GENOMIC DNA]</scope>
    <source>
        <strain evidence="11 12">Bolton</strain>
    </source>
</reference>
<protein>
    <recommendedName>
        <fullName evidence="2">non-specific serine/threonine protein kinase</fullName>
        <ecNumber evidence="2">2.7.11.1</ecNumber>
    </recommendedName>
</protein>
<evidence type="ECO:0000256" key="4">
    <source>
        <dbReference type="ARBA" id="ARBA00022679"/>
    </source>
</evidence>
<accession>A0A553RG06</accession>
<dbReference type="InterPro" id="IPR000719">
    <property type="entry name" value="Prot_kinase_dom"/>
</dbReference>
<evidence type="ECO:0000313" key="12">
    <source>
        <dbReference type="Proteomes" id="UP000316079"/>
    </source>
</evidence>
<evidence type="ECO:0000256" key="3">
    <source>
        <dbReference type="ARBA" id="ARBA00022527"/>
    </source>
</evidence>
<dbReference type="AlphaFoldDB" id="A0A553RG06"/>
<dbReference type="Proteomes" id="UP000316079">
    <property type="component" value="Unassembled WGS sequence"/>
</dbReference>
<feature type="non-terminal residue" evidence="11">
    <location>
        <position position="1"/>
    </location>
</feature>
<dbReference type="Pfam" id="PF00069">
    <property type="entry name" value="Pkinase"/>
    <property type="match status" value="1"/>
</dbReference>
<evidence type="ECO:0000313" key="11">
    <source>
        <dbReference type="EMBL" id="TRZ01111.1"/>
    </source>
</evidence>
<comment type="catalytic activity">
    <reaction evidence="9">
        <text>L-seryl-[protein] + ATP = O-phospho-L-seryl-[protein] + ADP + H(+)</text>
        <dbReference type="Rhea" id="RHEA:17989"/>
        <dbReference type="Rhea" id="RHEA-COMP:9863"/>
        <dbReference type="Rhea" id="RHEA-COMP:11604"/>
        <dbReference type="ChEBI" id="CHEBI:15378"/>
        <dbReference type="ChEBI" id="CHEBI:29999"/>
        <dbReference type="ChEBI" id="CHEBI:30616"/>
        <dbReference type="ChEBI" id="CHEBI:83421"/>
        <dbReference type="ChEBI" id="CHEBI:456216"/>
        <dbReference type="EC" id="2.7.11.1"/>
    </reaction>
</comment>
<sequence>PGYTKPLIKEVAFMIMLRRPPVSPYVIEMYEWFDHPANFFLVLEHPQPCLNLRDCVNNFGKPSEHTTRILMRQLMVGVKHCLERGIFHTDLHLKNILVNTNNLDLKIIDFGIALLVDDEGYAYSQHRGAFMCCPPEVYRHQKFYAVPTSCWALGVVLFYLVNGDLPFCSKRATLNCNPAACQSTVST</sequence>
<keyword evidence="4" id="KW-0808">Transferase</keyword>
<dbReference type="EC" id="2.7.11.1" evidence="2"/>
<organism evidence="11 12">
    <name type="scientific">Danionella cerebrum</name>
    <dbReference type="NCBI Taxonomy" id="2873325"/>
    <lineage>
        <taxon>Eukaryota</taxon>
        <taxon>Metazoa</taxon>
        <taxon>Chordata</taxon>
        <taxon>Craniata</taxon>
        <taxon>Vertebrata</taxon>
        <taxon>Euteleostomi</taxon>
        <taxon>Actinopterygii</taxon>
        <taxon>Neopterygii</taxon>
        <taxon>Teleostei</taxon>
        <taxon>Ostariophysi</taxon>
        <taxon>Cypriniformes</taxon>
        <taxon>Danionidae</taxon>
        <taxon>Danioninae</taxon>
        <taxon>Danionella</taxon>
    </lineage>
</organism>
<feature type="domain" description="Protein kinase" evidence="10">
    <location>
        <begin position="1"/>
        <end position="187"/>
    </location>
</feature>
<dbReference type="GO" id="GO:0005737">
    <property type="term" value="C:cytoplasm"/>
    <property type="evidence" value="ECO:0007669"/>
    <property type="project" value="TreeGrafter"/>
</dbReference>
<dbReference type="OrthoDB" id="8596411at2759"/>
<dbReference type="PANTHER" id="PTHR22984:SF11">
    <property type="entry name" value="AURORA KINASE-RELATED"/>
    <property type="match status" value="1"/>
</dbReference>
<evidence type="ECO:0000256" key="1">
    <source>
        <dbReference type="ARBA" id="ARBA00005505"/>
    </source>
</evidence>
<keyword evidence="7" id="KW-0067">ATP-binding</keyword>
<evidence type="ECO:0000256" key="6">
    <source>
        <dbReference type="ARBA" id="ARBA00022777"/>
    </source>
</evidence>
<dbReference type="GO" id="GO:0043066">
    <property type="term" value="P:negative regulation of apoptotic process"/>
    <property type="evidence" value="ECO:0007669"/>
    <property type="project" value="TreeGrafter"/>
</dbReference>
<dbReference type="SMART" id="SM00220">
    <property type="entry name" value="S_TKc"/>
    <property type="match status" value="1"/>
</dbReference>
<dbReference type="STRING" id="623744.A0A553RG06"/>
<dbReference type="Gene3D" id="1.10.510.10">
    <property type="entry name" value="Transferase(Phosphotransferase) domain 1"/>
    <property type="match status" value="1"/>
</dbReference>
<proteinExistence type="inferred from homology"/>
<evidence type="ECO:0000256" key="2">
    <source>
        <dbReference type="ARBA" id="ARBA00012513"/>
    </source>
</evidence>
<evidence type="ECO:0000256" key="9">
    <source>
        <dbReference type="ARBA" id="ARBA00048679"/>
    </source>
</evidence>
<evidence type="ECO:0000256" key="5">
    <source>
        <dbReference type="ARBA" id="ARBA00022741"/>
    </source>
</evidence>
<comment type="similarity">
    <text evidence="1">Belongs to the protein kinase superfamily. CAMK Ser/Thr protein kinase family. PIM subfamily.</text>
</comment>
<dbReference type="GO" id="GO:0004674">
    <property type="term" value="F:protein serine/threonine kinase activity"/>
    <property type="evidence" value="ECO:0007669"/>
    <property type="project" value="UniProtKB-KW"/>
</dbReference>
<comment type="catalytic activity">
    <reaction evidence="8">
        <text>L-threonyl-[protein] + ATP = O-phospho-L-threonyl-[protein] + ADP + H(+)</text>
        <dbReference type="Rhea" id="RHEA:46608"/>
        <dbReference type="Rhea" id="RHEA-COMP:11060"/>
        <dbReference type="Rhea" id="RHEA-COMP:11605"/>
        <dbReference type="ChEBI" id="CHEBI:15378"/>
        <dbReference type="ChEBI" id="CHEBI:30013"/>
        <dbReference type="ChEBI" id="CHEBI:30616"/>
        <dbReference type="ChEBI" id="CHEBI:61977"/>
        <dbReference type="ChEBI" id="CHEBI:456216"/>
        <dbReference type="EC" id="2.7.11.1"/>
    </reaction>
</comment>
<dbReference type="Gene3D" id="3.30.200.20">
    <property type="entry name" value="Phosphorylase Kinase, domain 1"/>
    <property type="match status" value="1"/>
</dbReference>
<dbReference type="PANTHER" id="PTHR22984">
    <property type="entry name" value="SERINE/THREONINE-PROTEIN KINASE PIM"/>
    <property type="match status" value="1"/>
</dbReference>
<gene>
    <name evidence="11" type="ORF">DNTS_007837</name>
</gene>
<name>A0A553RG06_9TELE</name>
<dbReference type="EMBL" id="SRMA01024156">
    <property type="protein sequence ID" value="TRZ01111.1"/>
    <property type="molecule type" value="Genomic_DNA"/>
</dbReference>
<evidence type="ECO:0000256" key="7">
    <source>
        <dbReference type="ARBA" id="ARBA00022840"/>
    </source>
</evidence>
<dbReference type="GO" id="GO:0005524">
    <property type="term" value="F:ATP binding"/>
    <property type="evidence" value="ECO:0007669"/>
    <property type="project" value="UniProtKB-KW"/>
</dbReference>